<gene>
    <name evidence="1" type="ORF">PHAMO_290125</name>
</gene>
<dbReference type="EMBL" id="CAHP01000022">
    <property type="protein sequence ID" value="CCG41837.1"/>
    <property type="molecule type" value="Genomic_DNA"/>
</dbReference>
<dbReference type="STRING" id="1150626.PHAMO_290125"/>
<reference evidence="1 2" key="1">
    <citation type="journal article" date="2012" name="J. Bacteriol.">
        <title>Draft Genome Sequence of the Purple Photosynthetic Bacterium Phaeospirillum molischianum DSM120, a Particularly Versatile Bacterium.</title>
        <authorList>
            <person name="Duquesne K."/>
            <person name="Prima V."/>
            <person name="Ji B."/>
            <person name="Rouy Z."/>
            <person name="Medigue C."/>
            <person name="Talla E."/>
            <person name="Sturgis J.N."/>
        </authorList>
    </citation>
    <scope>NUCLEOTIDE SEQUENCE [LARGE SCALE GENOMIC DNA]</scope>
    <source>
        <strain evidence="2">DSM120</strain>
    </source>
</reference>
<evidence type="ECO:0000313" key="1">
    <source>
        <dbReference type="EMBL" id="CCG41837.1"/>
    </source>
</evidence>
<protein>
    <submittedName>
        <fullName evidence="1">Uncharacterized protein</fullName>
    </submittedName>
</protein>
<comment type="caution">
    <text evidence="1">The sequence shown here is derived from an EMBL/GenBank/DDBJ whole genome shotgun (WGS) entry which is preliminary data.</text>
</comment>
<evidence type="ECO:0000313" key="2">
    <source>
        <dbReference type="Proteomes" id="UP000004169"/>
    </source>
</evidence>
<dbReference type="AlphaFoldDB" id="H8FTY0"/>
<proteinExistence type="predicted"/>
<keyword evidence="2" id="KW-1185">Reference proteome</keyword>
<dbReference type="Proteomes" id="UP000004169">
    <property type="component" value="Unassembled WGS sequence"/>
</dbReference>
<organism evidence="1 2">
    <name type="scientific">Magnetospirillum molischianum DSM 120</name>
    <dbReference type="NCBI Taxonomy" id="1150626"/>
    <lineage>
        <taxon>Bacteria</taxon>
        <taxon>Pseudomonadati</taxon>
        <taxon>Pseudomonadota</taxon>
        <taxon>Alphaproteobacteria</taxon>
        <taxon>Rhodospirillales</taxon>
        <taxon>Rhodospirillaceae</taxon>
        <taxon>Magnetospirillum</taxon>
    </lineage>
</organism>
<sequence>MTPENARYIQLAEDLGGPLPEKRRRLLEMCLRMPDVRGAERDALVREYYRLLRSDRALAVIPTLPPDRNQFCQKRIT</sequence>
<name>H8FTY0_MAGML</name>
<accession>H8FTY0</accession>